<name>A0ABV6AC36_9PSEU</name>
<organism evidence="2 3">
    <name type="scientific">Allokutzneria oryzae</name>
    <dbReference type="NCBI Taxonomy" id="1378989"/>
    <lineage>
        <taxon>Bacteria</taxon>
        <taxon>Bacillati</taxon>
        <taxon>Actinomycetota</taxon>
        <taxon>Actinomycetes</taxon>
        <taxon>Pseudonocardiales</taxon>
        <taxon>Pseudonocardiaceae</taxon>
        <taxon>Allokutzneria</taxon>
    </lineage>
</organism>
<proteinExistence type="predicted"/>
<dbReference type="InterPro" id="IPR034660">
    <property type="entry name" value="DinB/YfiT-like"/>
</dbReference>
<dbReference type="InterPro" id="IPR017517">
    <property type="entry name" value="Maleyloyr_isom"/>
</dbReference>
<keyword evidence="3" id="KW-1185">Reference proteome</keyword>
<dbReference type="NCBIfam" id="TIGR03086">
    <property type="entry name" value="TIGR03086 family metal-binding protein"/>
    <property type="match status" value="1"/>
</dbReference>
<dbReference type="RefSeq" id="WP_377862393.1">
    <property type="nucleotide sequence ID" value="NZ_JBHLZU010000036.1"/>
</dbReference>
<feature type="domain" description="Mycothiol-dependent maleylpyruvate isomerase metal-binding" evidence="1">
    <location>
        <begin position="10"/>
        <end position="130"/>
    </location>
</feature>
<dbReference type="SUPFAM" id="SSF109854">
    <property type="entry name" value="DinB/YfiT-like putative metalloenzymes"/>
    <property type="match status" value="1"/>
</dbReference>
<dbReference type="InterPro" id="IPR024344">
    <property type="entry name" value="MDMPI_metal-binding"/>
</dbReference>
<dbReference type="Gene3D" id="1.20.120.450">
    <property type="entry name" value="dinb family like domain"/>
    <property type="match status" value="1"/>
</dbReference>
<evidence type="ECO:0000313" key="2">
    <source>
        <dbReference type="EMBL" id="MFB9909479.1"/>
    </source>
</evidence>
<reference evidence="2 3" key="1">
    <citation type="submission" date="2024-09" db="EMBL/GenBank/DDBJ databases">
        <authorList>
            <person name="Sun Q."/>
            <person name="Mori K."/>
        </authorList>
    </citation>
    <scope>NUCLEOTIDE SEQUENCE [LARGE SCALE GENOMIC DNA]</scope>
    <source>
        <strain evidence="2 3">TBRC 7907</strain>
    </source>
</reference>
<evidence type="ECO:0000313" key="3">
    <source>
        <dbReference type="Proteomes" id="UP001589693"/>
    </source>
</evidence>
<dbReference type="InterPro" id="IPR017520">
    <property type="entry name" value="CHP03086"/>
</dbReference>
<accession>A0ABV6AC36</accession>
<gene>
    <name evidence="2" type="ORF">ACFFQA_36555</name>
</gene>
<dbReference type="NCBIfam" id="TIGR03083">
    <property type="entry name" value="maleylpyruvate isomerase family mycothiol-dependent enzyme"/>
    <property type="match status" value="1"/>
</dbReference>
<dbReference type="EMBL" id="JBHLZU010000036">
    <property type="protein sequence ID" value="MFB9909479.1"/>
    <property type="molecule type" value="Genomic_DNA"/>
</dbReference>
<protein>
    <submittedName>
        <fullName evidence="2">TIGR03086 family metal-binding protein</fullName>
    </submittedName>
</protein>
<comment type="caution">
    <text evidence="2">The sequence shown here is derived from an EMBL/GenBank/DDBJ whole genome shotgun (WGS) entry which is preliminary data.</text>
</comment>
<sequence length="190" mass="20396">MNQAVARYQRAMSEFDAVVRNVPDDRWTAASPCRGWDARGIVGHVLSSQDMLFAWISGKRPAMPEDDPAARVGGDAAGAWRGTYAEVREALAAPDLPGRPVSTFPGGPSTVDEILDSGLVEPLVHAWDLARAAGVPFTLDDELATECLRAMRQHEQRVRLSGMFGSEHAVGSEATAGERLLAFLGRDPAA</sequence>
<evidence type="ECO:0000259" key="1">
    <source>
        <dbReference type="Pfam" id="PF11716"/>
    </source>
</evidence>
<dbReference type="Proteomes" id="UP001589693">
    <property type="component" value="Unassembled WGS sequence"/>
</dbReference>
<dbReference type="Pfam" id="PF11716">
    <property type="entry name" value="MDMPI_N"/>
    <property type="match status" value="1"/>
</dbReference>